<proteinExistence type="predicted"/>
<evidence type="ECO:0000313" key="2">
    <source>
        <dbReference type="EMBL" id="EXV05694.1"/>
    </source>
</evidence>
<feature type="compositionally biased region" description="Basic and acidic residues" evidence="1">
    <location>
        <begin position="357"/>
        <end position="372"/>
    </location>
</feature>
<feature type="region of interest" description="Disordered" evidence="1">
    <location>
        <begin position="405"/>
        <end position="502"/>
    </location>
</feature>
<sequence length="1214" mass="133118">MASPRDPARLRPGLNLLTTNSLAPNTYGNHVNSPMSAVSMASPFMQSAQTPSSAIQPYNPQEWVPSPAQMPDRSRQFPVDGGQASAVPPPPYSPPRSRTQRPISTAFEHTVALGSTPPPPSRLTISPLHRPSPEPPANPLFPPPPGAGGRGSSRDRRFGLPSLGRRRDHEQPQASSPDPQTAAMQMRRSTGPAMSQPEPERIVAPIPSTPFTGPPAARRAASTGAIDTPTSQRSRSTSQTRWEPGMPLPPPPPGPPPSSSRSQSVQSIDRASVPIISPPTRRPPPSGVTSLGPVPPTPADWVDADAEPSQSSQPSQSGRGRSPGLVIDTTTAANATDVPDPLGSSNSAGGLNRARAVRHDKTILQRRAESRSRHTSHGSIDAIAQPHNISDIVVPSGSVGVLQRFVAGKSTPRSAGRRDSELPRTADSLTLQDSRNSTPRAPRSGQLEAATPPFSPYHGKGVQMPTPSKAVAPKALPTPPPQTRSASGSRLRDSSRPSISALTPISKQTVIGQTAEQFATATIERFRSFAANESAAASDADRVRLFADFIVNESRIRRERYSSAIGAMGSEIFDLSRDLFRPMVSSSRRESGASQDEWTPASTDPSYSQRDSTSSIVHGEGLSTSAPASAGLSASPGSAQPQGNWTNNYMPSLSPILSMSVSDNYENGSSRGRPPSRWWETDSQGEPRMFERSKRESKYMGVPKDQWVEEEQGTGAYIGTSEYESSTEYPREKTGWHDQEEPSSWTLQPLRLSSGTPPDSSSSQTSHHKPDAVDVSRLVTLPPPYPRHYPALNNNHPELTATRTAVRALNELAEINNVKERFTIASSKRREEFSKAASERRQSLMANLQKEISSGNIGYADAAVIESDSQQQEKNNKKELEKTEYEQFQNEVIRPLNDLLTAQIAKADALYDNLSKHLFDNGQMDADMPQEEGDDRPELLEKLTLLKWIFETRESLHRAIYDILSDRNTRYREVVLTPYRLSGNNEKLRSAEAFFAEDAAKREYSLATEVLDRARQFRTIVEEAVERGVALQMSAFWDIAPPLRQLLDSIPEDLEGFNIQIPASEFEENPAYHDHPLQYLYSLLMHAEKSTRQFIESHTNLLCLLHEVKGAVVNAKARVLETQVTEADGSAISAEDREQRANSMREMEDRRLTEDLQEKVRLVEEQWNSALGEGIRTVKDRAGVLLLSTGGWDETLEEEQSFLGLDQMTNDIHT</sequence>
<feature type="compositionally biased region" description="Polar residues" evidence="1">
    <location>
        <begin position="16"/>
        <end position="36"/>
    </location>
</feature>
<feature type="compositionally biased region" description="Polar residues" evidence="1">
    <location>
        <begin position="592"/>
        <end position="616"/>
    </location>
</feature>
<name>A0A0A1V650_9HYPO</name>
<dbReference type="eggNOG" id="ENOG502QURU">
    <property type="taxonomic scope" value="Eukaryota"/>
</dbReference>
<dbReference type="AlphaFoldDB" id="A0A0A1V650"/>
<dbReference type="OrthoDB" id="5367052at2759"/>
<feature type="region of interest" description="Disordered" evidence="1">
    <location>
        <begin position="586"/>
        <end position="647"/>
    </location>
</feature>
<feature type="compositionally biased region" description="Pro residues" evidence="1">
    <location>
        <begin position="246"/>
        <end position="258"/>
    </location>
</feature>
<feature type="compositionally biased region" description="Low complexity" evidence="1">
    <location>
        <begin position="621"/>
        <end position="639"/>
    </location>
</feature>
<protein>
    <submittedName>
        <fullName evidence="2">Uncharacterized protein</fullName>
    </submittedName>
</protein>
<feature type="compositionally biased region" description="Basic and acidic residues" evidence="1">
    <location>
        <begin position="688"/>
        <end position="698"/>
    </location>
</feature>
<feature type="compositionally biased region" description="Low complexity" evidence="1">
    <location>
        <begin position="259"/>
        <end position="275"/>
    </location>
</feature>
<gene>
    <name evidence="2" type="ORF">X797_000411</name>
</gene>
<feature type="compositionally biased region" description="Low complexity" evidence="1">
    <location>
        <begin position="753"/>
        <end position="765"/>
    </location>
</feature>
<feature type="compositionally biased region" description="Polar residues" evidence="1">
    <location>
        <begin position="172"/>
        <end position="183"/>
    </location>
</feature>
<feature type="compositionally biased region" description="Polar residues" evidence="1">
    <location>
        <begin position="44"/>
        <end position="59"/>
    </location>
</feature>
<organism evidence="2 3">
    <name type="scientific">Metarhizium robertsii</name>
    <dbReference type="NCBI Taxonomy" id="568076"/>
    <lineage>
        <taxon>Eukaryota</taxon>
        <taxon>Fungi</taxon>
        <taxon>Dikarya</taxon>
        <taxon>Ascomycota</taxon>
        <taxon>Pezizomycotina</taxon>
        <taxon>Sordariomycetes</taxon>
        <taxon>Hypocreomycetidae</taxon>
        <taxon>Hypocreales</taxon>
        <taxon>Clavicipitaceae</taxon>
        <taxon>Metarhizium</taxon>
    </lineage>
</organism>
<feature type="compositionally biased region" description="Basic and acidic residues" evidence="1">
    <location>
        <begin position="729"/>
        <end position="740"/>
    </location>
</feature>
<accession>A0A0A1V650</accession>
<feature type="compositionally biased region" description="Polar residues" evidence="1">
    <location>
        <begin position="427"/>
        <end position="439"/>
    </location>
</feature>
<dbReference type="EMBL" id="JELW01000001">
    <property type="protein sequence ID" value="EXV05694.1"/>
    <property type="molecule type" value="Genomic_DNA"/>
</dbReference>
<feature type="compositionally biased region" description="Polar residues" evidence="1">
    <location>
        <begin position="661"/>
        <end position="670"/>
    </location>
</feature>
<evidence type="ECO:0000256" key="1">
    <source>
        <dbReference type="SAM" id="MobiDB-lite"/>
    </source>
</evidence>
<feature type="compositionally biased region" description="Pro residues" evidence="1">
    <location>
        <begin position="276"/>
        <end position="286"/>
    </location>
</feature>
<evidence type="ECO:0000313" key="3">
    <source>
        <dbReference type="Proteomes" id="UP000030151"/>
    </source>
</evidence>
<feature type="compositionally biased region" description="Low complexity" evidence="1">
    <location>
        <begin position="308"/>
        <end position="324"/>
    </location>
</feature>
<feature type="region of interest" description="Disordered" evidence="1">
    <location>
        <begin position="1"/>
        <end position="388"/>
    </location>
</feature>
<comment type="caution">
    <text evidence="2">The sequence shown here is derived from an EMBL/GenBank/DDBJ whole genome shotgun (WGS) entry which is preliminary data.</text>
</comment>
<feature type="region of interest" description="Disordered" evidence="1">
    <location>
        <begin position="661"/>
        <end position="774"/>
    </location>
</feature>
<dbReference type="Proteomes" id="UP000030151">
    <property type="component" value="Unassembled WGS sequence"/>
</dbReference>
<feature type="compositionally biased region" description="Pro residues" evidence="1">
    <location>
        <begin position="133"/>
        <end position="146"/>
    </location>
</feature>
<reference evidence="2 3" key="1">
    <citation type="submission" date="2014-02" db="EMBL/GenBank/DDBJ databases">
        <title>The genome sequence of the entomopathogenic fungus Metarhizium robertsii ARSEF 2575.</title>
        <authorList>
            <person name="Giuliano Garisto Donzelli B."/>
            <person name="Roe B.A."/>
            <person name="Macmil S.L."/>
            <person name="Krasnoff S.B."/>
            <person name="Gibson D.M."/>
        </authorList>
    </citation>
    <scope>NUCLEOTIDE SEQUENCE [LARGE SCALE GENOMIC DNA]</scope>
    <source>
        <strain evidence="2 3">ARSEF 2575</strain>
    </source>
</reference>
<dbReference type="HOGENOM" id="CLU_002370_0_0_1"/>
<feature type="compositionally biased region" description="Low complexity" evidence="1">
    <location>
        <begin position="230"/>
        <end position="245"/>
    </location>
</feature>